<dbReference type="AlphaFoldDB" id="A0A2K8N8X8"/>
<dbReference type="SUPFAM" id="SSF88659">
    <property type="entry name" value="Sigma3 and sigma4 domains of RNA polymerase sigma factors"/>
    <property type="match status" value="1"/>
</dbReference>
<name>A0A2K8N8X8_9BACL</name>
<dbReference type="InterPro" id="IPR013324">
    <property type="entry name" value="RNA_pol_sigma_r3/r4-like"/>
</dbReference>
<dbReference type="InterPro" id="IPR054831">
    <property type="entry name" value="UPF0122_fam_protein"/>
</dbReference>
<dbReference type="GO" id="GO:0003677">
    <property type="term" value="F:DNA binding"/>
    <property type="evidence" value="ECO:0007669"/>
    <property type="project" value="UniProtKB-KW"/>
</dbReference>
<dbReference type="Proteomes" id="UP000231932">
    <property type="component" value="Chromosome"/>
</dbReference>
<proteinExistence type="inferred from homology"/>
<organism evidence="4 5">
    <name type="scientific">Kyrpidia spormannii</name>
    <dbReference type="NCBI Taxonomy" id="2055160"/>
    <lineage>
        <taxon>Bacteria</taxon>
        <taxon>Bacillati</taxon>
        <taxon>Bacillota</taxon>
        <taxon>Bacilli</taxon>
        <taxon>Bacillales</taxon>
        <taxon>Alicyclobacillaceae</taxon>
        <taxon>Kyrpidia</taxon>
    </lineage>
</organism>
<dbReference type="PANTHER" id="PTHR40083:SF1">
    <property type="entry name" value="UPF0122 PROTEIN YLXM"/>
    <property type="match status" value="1"/>
</dbReference>
<dbReference type="KEGG" id="kyr:CVV65_09150"/>
<accession>A0A2K8N8X8</accession>
<comment type="function">
    <text evidence="2 3">Might take part in the signal recognition particle (SRP) pathway. This is inferred from the conservation of its genetic proximity to ftsY/ffh. May be a regulatory protein.</text>
</comment>
<evidence type="ECO:0000256" key="3">
    <source>
        <dbReference type="HAMAP-Rule" id="MF_00245"/>
    </source>
</evidence>
<evidence type="ECO:0000256" key="1">
    <source>
        <dbReference type="ARBA" id="ARBA00008720"/>
    </source>
</evidence>
<sequence>MLDKTTRVNLLYDHYGALLTEKQRSFVELHYLEDLSLGEIAIQFGVSRQAVHDHLRRAVDQLEQYEAVLGLVSRHMRRRAVKRQLAEVIAGLPVDDDQQRRLLELVGELCEDGNGTGGGDGDV</sequence>
<dbReference type="RefSeq" id="WP_100667867.1">
    <property type="nucleotide sequence ID" value="NZ_CP024955.1"/>
</dbReference>
<keyword evidence="5" id="KW-1185">Reference proteome</keyword>
<evidence type="ECO:0000313" key="5">
    <source>
        <dbReference type="Proteomes" id="UP000231932"/>
    </source>
</evidence>
<dbReference type="Pfam" id="PF04297">
    <property type="entry name" value="UPF0122"/>
    <property type="match status" value="1"/>
</dbReference>
<protein>
    <recommendedName>
        <fullName evidence="3">UPF0122 protein CVV65_09150</fullName>
    </recommendedName>
</protein>
<dbReference type="HAMAP" id="MF_00245">
    <property type="entry name" value="UPF0122"/>
    <property type="match status" value="1"/>
</dbReference>
<dbReference type="OrthoDB" id="6392at2"/>
<keyword evidence="4" id="KW-0238">DNA-binding</keyword>
<dbReference type="NCBIfam" id="NF045758">
    <property type="entry name" value="YlxM"/>
    <property type="match status" value="1"/>
</dbReference>
<dbReference type="InterPro" id="IPR036388">
    <property type="entry name" value="WH-like_DNA-bd_sf"/>
</dbReference>
<comment type="similarity">
    <text evidence="1 3">Belongs to the UPF0122 family.</text>
</comment>
<dbReference type="PANTHER" id="PTHR40083">
    <property type="entry name" value="UPF0122 PROTEIN CBO2450/CLC_2298"/>
    <property type="match status" value="1"/>
</dbReference>
<evidence type="ECO:0000313" key="4">
    <source>
        <dbReference type="EMBL" id="ATY85070.1"/>
    </source>
</evidence>
<dbReference type="EMBL" id="CP024955">
    <property type="protein sequence ID" value="ATY85070.1"/>
    <property type="molecule type" value="Genomic_DNA"/>
</dbReference>
<dbReference type="Gene3D" id="1.10.10.10">
    <property type="entry name" value="Winged helix-like DNA-binding domain superfamily/Winged helix DNA-binding domain"/>
    <property type="match status" value="1"/>
</dbReference>
<reference evidence="5" key="1">
    <citation type="submission" date="2017-11" db="EMBL/GenBank/DDBJ databases">
        <title>Complete Genome Sequence of Kyrpidia sp. Strain EA-1, a thermophilic, hydrogen-oxidizing Bacterium, isolated from the Azores.</title>
        <authorList>
            <person name="Reiner J.E."/>
            <person name="Lapp C.J."/>
            <person name="Bunk B."/>
            <person name="Gescher J."/>
        </authorList>
    </citation>
    <scope>NUCLEOTIDE SEQUENCE [LARGE SCALE GENOMIC DNA]</scope>
    <source>
        <strain evidence="5">EA-1</strain>
    </source>
</reference>
<gene>
    <name evidence="4" type="ORF">CVV65_09150</name>
</gene>
<evidence type="ECO:0000256" key="2">
    <source>
        <dbReference type="ARBA" id="ARBA00024764"/>
    </source>
</evidence>
<dbReference type="InterPro" id="IPR007394">
    <property type="entry name" value="UPF0122"/>
</dbReference>